<sequence>MGPVCTAQKRKNKAQEEKEAIRNSNQPCLESTSLAAGQSLPLELKNQSGVEEAVQNLMQLFKRFTMFLELVGNLSQLPQHTRDKLNNCIAIKQNISIIIQNNVKRVMREQQIIKRIDESDYYLIFNDRKFASTFNQMMSKLANLVLTELKPDEDFQNAFPILAVSFEEEAQKINNIVEKLKNNIIVSIRKGSSQHSISINQQQSNRKASQQ</sequence>
<reference evidence="2" key="1">
    <citation type="submission" date="2021-01" db="EMBL/GenBank/DDBJ databases">
        <authorList>
            <consortium name="Genoscope - CEA"/>
            <person name="William W."/>
        </authorList>
    </citation>
    <scope>NUCLEOTIDE SEQUENCE</scope>
</reference>
<name>A0A8S1UVA4_PAROT</name>
<accession>A0A8S1UVA4</accession>
<comment type="caution">
    <text evidence="2">The sequence shown here is derived from an EMBL/GenBank/DDBJ whole genome shotgun (WGS) entry which is preliminary data.</text>
</comment>
<dbReference type="Proteomes" id="UP000683925">
    <property type="component" value="Unassembled WGS sequence"/>
</dbReference>
<gene>
    <name evidence="2" type="ORF">POCTA_138.1.T0510276</name>
</gene>
<evidence type="ECO:0000313" key="2">
    <source>
        <dbReference type="EMBL" id="CAD8168364.1"/>
    </source>
</evidence>
<dbReference type="AlphaFoldDB" id="A0A8S1UVA4"/>
<organism evidence="2 3">
    <name type="scientific">Paramecium octaurelia</name>
    <dbReference type="NCBI Taxonomy" id="43137"/>
    <lineage>
        <taxon>Eukaryota</taxon>
        <taxon>Sar</taxon>
        <taxon>Alveolata</taxon>
        <taxon>Ciliophora</taxon>
        <taxon>Intramacronucleata</taxon>
        <taxon>Oligohymenophorea</taxon>
        <taxon>Peniculida</taxon>
        <taxon>Parameciidae</taxon>
        <taxon>Paramecium</taxon>
    </lineage>
</organism>
<dbReference type="OrthoDB" id="303150at2759"/>
<evidence type="ECO:0000313" key="3">
    <source>
        <dbReference type="Proteomes" id="UP000683925"/>
    </source>
</evidence>
<keyword evidence="3" id="KW-1185">Reference proteome</keyword>
<protein>
    <submittedName>
        <fullName evidence="2">Uncharacterized protein</fullName>
    </submittedName>
</protein>
<dbReference type="OMA" id="LFKRFTM"/>
<proteinExistence type="predicted"/>
<dbReference type="EMBL" id="CAJJDP010000051">
    <property type="protein sequence ID" value="CAD8168364.1"/>
    <property type="molecule type" value="Genomic_DNA"/>
</dbReference>
<feature type="region of interest" description="Disordered" evidence="1">
    <location>
        <begin position="1"/>
        <end position="22"/>
    </location>
</feature>
<evidence type="ECO:0000256" key="1">
    <source>
        <dbReference type="SAM" id="MobiDB-lite"/>
    </source>
</evidence>